<dbReference type="InterPro" id="IPR031107">
    <property type="entry name" value="Small_HSP"/>
</dbReference>
<comment type="similarity">
    <text evidence="1 2">Belongs to the small heat shock protein (HSP20) family.</text>
</comment>
<accession>A0A2R6Y2H5</accession>
<dbReference type="PANTHER" id="PTHR11527">
    <property type="entry name" value="HEAT-SHOCK PROTEIN 20 FAMILY MEMBER"/>
    <property type="match status" value="1"/>
</dbReference>
<dbReference type="Gene3D" id="2.60.40.790">
    <property type="match status" value="1"/>
</dbReference>
<evidence type="ECO:0000256" key="1">
    <source>
        <dbReference type="PROSITE-ProRule" id="PRU00285"/>
    </source>
</evidence>
<dbReference type="AlphaFoldDB" id="A0A2R6Y2H5"/>
<evidence type="ECO:0000313" key="4">
    <source>
        <dbReference type="EMBL" id="PTQ56832.1"/>
    </source>
</evidence>
<organism evidence="4 5">
    <name type="scientific">Candidatus Carbonibacillus altaicus</name>
    <dbReference type="NCBI Taxonomy" id="2163959"/>
    <lineage>
        <taxon>Bacteria</taxon>
        <taxon>Bacillati</taxon>
        <taxon>Bacillota</taxon>
        <taxon>Bacilli</taxon>
        <taxon>Bacillales</taxon>
        <taxon>Candidatus Carbonibacillus</taxon>
    </lineage>
</organism>
<reference evidence="5" key="1">
    <citation type="journal article" date="2018" name="Sci. Rep.">
        <title>Lignite coal burning seam in the remote Altai Mountains harbors a hydrogen-driven thermophilic microbial community.</title>
        <authorList>
            <person name="Kadnikov V.V."/>
            <person name="Mardanov A.V."/>
            <person name="Ivasenko D.A."/>
            <person name="Antsiferov D.V."/>
            <person name="Beletsky A.V."/>
            <person name="Karnachuk O.V."/>
            <person name="Ravin N.V."/>
        </authorList>
    </citation>
    <scope>NUCLEOTIDE SEQUENCE [LARGE SCALE GENOMIC DNA]</scope>
</reference>
<gene>
    <name evidence="4" type="ORF">BSOLF_2634</name>
</gene>
<evidence type="ECO:0000256" key="2">
    <source>
        <dbReference type="RuleBase" id="RU003616"/>
    </source>
</evidence>
<dbReference type="Proteomes" id="UP000244338">
    <property type="component" value="Unassembled WGS sequence"/>
</dbReference>
<dbReference type="EMBL" id="PEBX01000018">
    <property type="protein sequence ID" value="PTQ56832.1"/>
    <property type="molecule type" value="Genomic_DNA"/>
</dbReference>
<evidence type="ECO:0000313" key="5">
    <source>
        <dbReference type="Proteomes" id="UP000244338"/>
    </source>
</evidence>
<name>A0A2R6Y2H5_9BACL</name>
<protein>
    <submittedName>
        <fullName evidence="4">Small heat shock protein</fullName>
    </submittedName>
</protein>
<dbReference type="InterPro" id="IPR002068">
    <property type="entry name" value="A-crystallin/Hsp20_dom"/>
</dbReference>
<dbReference type="InterPro" id="IPR008978">
    <property type="entry name" value="HSP20-like_chaperone"/>
</dbReference>
<sequence length="150" mass="17564">MSWVPGPWRRKRISSDGLDLPSVNDLWERFWDEPWPVLPFAGRFRSDIRETDDAYIVEAELPGVDKDAIDLAYHDGVLSIVVEENRQVEEKKEDQYLRRERYRGRMERHFSLENVEADGITATFKDGLLTVTLPKRKKTPPSHGRIQIQD</sequence>
<comment type="caution">
    <text evidence="4">The sequence shown here is derived from an EMBL/GenBank/DDBJ whole genome shotgun (WGS) entry which is preliminary data.</text>
</comment>
<dbReference type="PROSITE" id="PS01031">
    <property type="entry name" value="SHSP"/>
    <property type="match status" value="1"/>
</dbReference>
<proteinExistence type="inferred from homology"/>
<evidence type="ECO:0000259" key="3">
    <source>
        <dbReference type="PROSITE" id="PS01031"/>
    </source>
</evidence>
<dbReference type="CDD" id="cd06471">
    <property type="entry name" value="ACD_LpsHSP_like"/>
    <property type="match status" value="1"/>
</dbReference>
<dbReference type="Pfam" id="PF00011">
    <property type="entry name" value="HSP20"/>
    <property type="match status" value="1"/>
</dbReference>
<feature type="domain" description="SHSP" evidence="3">
    <location>
        <begin position="37"/>
        <end position="150"/>
    </location>
</feature>
<keyword evidence="4" id="KW-0346">Stress response</keyword>
<dbReference type="SUPFAM" id="SSF49764">
    <property type="entry name" value="HSP20-like chaperones"/>
    <property type="match status" value="1"/>
</dbReference>